<evidence type="ECO:0000313" key="3">
    <source>
        <dbReference type="Proteomes" id="UP001519272"/>
    </source>
</evidence>
<dbReference type="InterPro" id="IPR037523">
    <property type="entry name" value="VOC_core"/>
</dbReference>
<dbReference type="PANTHER" id="PTHR36437:SF2">
    <property type="entry name" value="GLYOXALASE_BLEOMYCIN RESISTANCE PROTEIN_DIOXYGENASE"/>
    <property type="match status" value="1"/>
</dbReference>
<comment type="caution">
    <text evidence="2">The sequence shown here is derived from an EMBL/GenBank/DDBJ whole genome shotgun (WGS) entry which is preliminary data.</text>
</comment>
<dbReference type="PANTHER" id="PTHR36437">
    <property type="entry name" value="GLYOXALASE/BLEOMYCIN RESISTANCE PROTEIN/DIOXYGENASE"/>
    <property type="match status" value="1"/>
</dbReference>
<dbReference type="Proteomes" id="UP001519272">
    <property type="component" value="Unassembled WGS sequence"/>
</dbReference>
<name>A0ABS4FYJ3_9BACL</name>
<dbReference type="InterPro" id="IPR029068">
    <property type="entry name" value="Glyas_Bleomycin-R_OHBP_Dase"/>
</dbReference>
<evidence type="ECO:0000313" key="2">
    <source>
        <dbReference type="EMBL" id="MBP1907544.1"/>
    </source>
</evidence>
<dbReference type="PROSITE" id="PS51819">
    <property type="entry name" value="VOC"/>
    <property type="match status" value="1"/>
</dbReference>
<gene>
    <name evidence="2" type="ORF">J2Z32_004219</name>
</gene>
<keyword evidence="3" id="KW-1185">Reference proteome</keyword>
<dbReference type="CDD" id="cd07263">
    <property type="entry name" value="VOC_like"/>
    <property type="match status" value="1"/>
</dbReference>
<sequence>MIHRIGQVMLYVDNQDEILRFWTEKVGFSVIAESGKDEDFRWIEIAPSKAAETSFVLHNKQVIAEMQPELNLGTPSILLFADNLEELYGEFKNKGITVGDMVQMPTGEKVFNFADPENNYFAIVEKKQ</sequence>
<proteinExistence type="predicted"/>
<dbReference type="EMBL" id="JAGGKG010000028">
    <property type="protein sequence ID" value="MBP1907544.1"/>
    <property type="molecule type" value="Genomic_DNA"/>
</dbReference>
<organism evidence="2 3">
    <name type="scientific">Paenibacillus turicensis</name>
    <dbReference type="NCBI Taxonomy" id="160487"/>
    <lineage>
        <taxon>Bacteria</taxon>
        <taxon>Bacillati</taxon>
        <taxon>Bacillota</taxon>
        <taxon>Bacilli</taxon>
        <taxon>Bacillales</taxon>
        <taxon>Paenibacillaceae</taxon>
        <taxon>Paenibacillus</taxon>
    </lineage>
</organism>
<reference evidence="2 3" key="1">
    <citation type="submission" date="2021-03" db="EMBL/GenBank/DDBJ databases">
        <title>Genomic Encyclopedia of Type Strains, Phase IV (KMG-IV): sequencing the most valuable type-strain genomes for metagenomic binning, comparative biology and taxonomic classification.</title>
        <authorList>
            <person name="Goeker M."/>
        </authorList>
    </citation>
    <scope>NUCLEOTIDE SEQUENCE [LARGE SCALE GENOMIC DNA]</scope>
    <source>
        <strain evidence="2 3">DSM 14349</strain>
    </source>
</reference>
<dbReference type="GO" id="GO:0004462">
    <property type="term" value="F:lactoylglutathione lyase activity"/>
    <property type="evidence" value="ECO:0007669"/>
    <property type="project" value="UniProtKB-EC"/>
</dbReference>
<dbReference type="InterPro" id="IPR004360">
    <property type="entry name" value="Glyas_Fos-R_dOase_dom"/>
</dbReference>
<accession>A0ABS4FYJ3</accession>
<dbReference type="Pfam" id="PF00903">
    <property type="entry name" value="Glyoxalase"/>
    <property type="match status" value="1"/>
</dbReference>
<feature type="domain" description="VOC" evidence="1">
    <location>
        <begin position="4"/>
        <end position="126"/>
    </location>
</feature>
<dbReference type="Gene3D" id="3.10.180.10">
    <property type="entry name" value="2,3-Dihydroxybiphenyl 1,2-Dioxygenase, domain 1"/>
    <property type="match status" value="1"/>
</dbReference>
<dbReference type="RefSeq" id="WP_210091121.1">
    <property type="nucleotide sequence ID" value="NZ_JAGGKG010000028.1"/>
</dbReference>
<protein>
    <submittedName>
        <fullName evidence="2">Lactoylglutathione lyase</fullName>
        <ecNumber evidence="2">4.4.1.5</ecNumber>
    </submittedName>
</protein>
<evidence type="ECO:0000259" key="1">
    <source>
        <dbReference type="PROSITE" id="PS51819"/>
    </source>
</evidence>
<keyword evidence="2" id="KW-0456">Lyase</keyword>
<dbReference type="SUPFAM" id="SSF54593">
    <property type="entry name" value="Glyoxalase/Bleomycin resistance protein/Dihydroxybiphenyl dioxygenase"/>
    <property type="match status" value="1"/>
</dbReference>
<dbReference type="EC" id="4.4.1.5" evidence="2"/>